<reference evidence="4 5" key="1">
    <citation type="submission" date="2016-11" db="EMBL/GenBank/DDBJ databases">
        <title>Whole Genome Sequencing of Mucilaginibacter polytrichastri RG4-7(T) isolated from the moss sample.</title>
        <authorList>
            <person name="Li Y."/>
        </authorList>
    </citation>
    <scope>NUCLEOTIDE SEQUENCE [LARGE SCALE GENOMIC DNA]</scope>
    <source>
        <strain evidence="4 5">RG4-7</strain>
    </source>
</reference>
<dbReference type="OrthoDB" id="9813892at2"/>
<dbReference type="InterPro" id="IPR036278">
    <property type="entry name" value="Sialidase_sf"/>
</dbReference>
<dbReference type="PANTHER" id="PTHR47199:SF2">
    <property type="entry name" value="PHOTOSYSTEM II STABILITY_ASSEMBLY FACTOR HCF136, CHLOROPLASTIC"/>
    <property type="match status" value="1"/>
</dbReference>
<accession>A0A1Q5ZSQ5</accession>
<dbReference type="InterPro" id="IPR015943">
    <property type="entry name" value="WD40/YVTN_repeat-like_dom_sf"/>
</dbReference>
<evidence type="ECO:0000259" key="3">
    <source>
        <dbReference type="Pfam" id="PF14870"/>
    </source>
</evidence>
<dbReference type="InterPro" id="IPR028203">
    <property type="entry name" value="PSII_CF48-like_dom"/>
</dbReference>
<evidence type="ECO:0000313" key="4">
    <source>
        <dbReference type="EMBL" id="OKS84805.1"/>
    </source>
</evidence>
<dbReference type="AlphaFoldDB" id="A0A1Q5ZSQ5"/>
<evidence type="ECO:0000313" key="5">
    <source>
        <dbReference type="Proteomes" id="UP000186720"/>
    </source>
</evidence>
<evidence type="ECO:0000256" key="1">
    <source>
        <dbReference type="ARBA" id="ARBA00022531"/>
    </source>
</evidence>
<evidence type="ECO:0000256" key="2">
    <source>
        <dbReference type="ARBA" id="ARBA00023276"/>
    </source>
</evidence>
<dbReference type="GO" id="GO:0009523">
    <property type="term" value="C:photosystem II"/>
    <property type="evidence" value="ECO:0007669"/>
    <property type="project" value="UniProtKB-KW"/>
</dbReference>
<organism evidence="4 5">
    <name type="scientific">Mucilaginibacter polytrichastri</name>
    <dbReference type="NCBI Taxonomy" id="1302689"/>
    <lineage>
        <taxon>Bacteria</taxon>
        <taxon>Pseudomonadati</taxon>
        <taxon>Bacteroidota</taxon>
        <taxon>Sphingobacteriia</taxon>
        <taxon>Sphingobacteriales</taxon>
        <taxon>Sphingobacteriaceae</taxon>
        <taxon>Mucilaginibacter</taxon>
    </lineage>
</organism>
<name>A0A1Q5ZSQ5_9SPHI</name>
<keyword evidence="5" id="KW-1185">Reference proteome</keyword>
<comment type="caution">
    <text evidence="4">The sequence shown here is derived from an EMBL/GenBank/DDBJ whole genome shotgun (WGS) entry which is preliminary data.</text>
</comment>
<sequence length="342" mass="36794">MNYKKVSIIKFITALIYLLIGISAGQAQTVKLLEQTKACSIRGLSVVDNHVAWVSGSNGYVGITTNGGQTWQWQQVKGFDKSDFRDVEAFSDKKAVIMSSGTPALIMQTNDGGTTWQVKYRNDDKAYFLDAMAFVNDKHGYTMGDPIDGKFVLLETKDGGSTWATMPHLPLALPGEAAFAASGTCIGVTKRALQIVTGGSNSRLLTWDGKKWSYQPLPLLHGKDSEGAFSVASNGPNMVFVGGDYQLNNRTDSVAANISNAVLNSPVNPPAGFQSCVSWLDKAIFISTGTPGTNISTDGGMNWELINAESFNVCKQAKHGKLVLLAGDKGKIAVFEPYLPHN</sequence>
<keyword evidence="2" id="KW-0604">Photosystem II</keyword>
<dbReference type="PANTHER" id="PTHR47199">
    <property type="entry name" value="PHOTOSYSTEM II STABILITY/ASSEMBLY FACTOR HCF136, CHLOROPLASTIC"/>
    <property type="match status" value="1"/>
</dbReference>
<dbReference type="GO" id="GO:0015979">
    <property type="term" value="P:photosynthesis"/>
    <property type="evidence" value="ECO:0007669"/>
    <property type="project" value="UniProtKB-KW"/>
</dbReference>
<gene>
    <name evidence="4" type="ORF">RG47T_0238</name>
</gene>
<dbReference type="STRING" id="1302689.RG47T_0238"/>
<dbReference type="Gene3D" id="2.130.10.10">
    <property type="entry name" value="YVTN repeat-like/Quinoprotein amine dehydrogenase"/>
    <property type="match status" value="1"/>
</dbReference>
<dbReference type="RefSeq" id="WP_083627245.1">
    <property type="nucleotide sequence ID" value="NZ_FPAM01000008.1"/>
</dbReference>
<dbReference type="EMBL" id="MPPL01000001">
    <property type="protein sequence ID" value="OKS84805.1"/>
    <property type="molecule type" value="Genomic_DNA"/>
</dbReference>
<feature type="domain" description="Photosynthesis system II assembly factor Ycf48/Hcf136-like" evidence="3">
    <location>
        <begin position="72"/>
        <end position="177"/>
    </location>
</feature>
<protein>
    <recommendedName>
        <fullName evidence="3">Photosynthesis system II assembly factor Ycf48/Hcf136-like domain-containing protein</fullName>
    </recommendedName>
</protein>
<dbReference type="Proteomes" id="UP000186720">
    <property type="component" value="Unassembled WGS sequence"/>
</dbReference>
<dbReference type="SUPFAM" id="SSF50939">
    <property type="entry name" value="Sialidases"/>
    <property type="match status" value="1"/>
</dbReference>
<dbReference type="Pfam" id="PF14870">
    <property type="entry name" value="PSII_BNR"/>
    <property type="match status" value="1"/>
</dbReference>
<proteinExistence type="predicted"/>
<keyword evidence="1" id="KW-0602">Photosynthesis</keyword>